<dbReference type="Gene3D" id="3.30.450.20">
    <property type="entry name" value="PAS domain"/>
    <property type="match status" value="1"/>
</dbReference>
<dbReference type="InterPro" id="IPR000700">
    <property type="entry name" value="PAS-assoc_C"/>
</dbReference>
<dbReference type="InterPro" id="IPR012312">
    <property type="entry name" value="Hemerythrin-like"/>
</dbReference>
<organism evidence="2 3">
    <name type="scientific">Lactobacillus pasteurii DSM 23907 = CRBIP 24.76</name>
    <dbReference type="NCBI Taxonomy" id="1423790"/>
    <lineage>
        <taxon>Bacteria</taxon>
        <taxon>Bacillati</taxon>
        <taxon>Bacillota</taxon>
        <taxon>Bacilli</taxon>
        <taxon>Lactobacillales</taxon>
        <taxon>Lactobacillaceae</taxon>
        <taxon>Lactobacillus</taxon>
    </lineage>
</organism>
<dbReference type="Pfam" id="PF04282">
    <property type="entry name" value="DUF438"/>
    <property type="match status" value="1"/>
</dbReference>
<dbReference type="RefSeq" id="WP_009560047.1">
    <property type="nucleotide sequence ID" value="NZ_AYZN01000005.1"/>
</dbReference>
<protein>
    <submittedName>
        <fullName evidence="2">PAS domain S-box</fullName>
    </submittedName>
</protein>
<gene>
    <name evidence="2" type="ORF">BN53_05255</name>
</gene>
<dbReference type="OrthoDB" id="9769774at2"/>
<feature type="domain" description="PAC" evidence="1">
    <location>
        <begin position="351"/>
        <end position="402"/>
    </location>
</feature>
<dbReference type="STRING" id="1423790.BN53_05255"/>
<name>I7JYF4_9LACO</name>
<dbReference type="PANTHER" id="PTHR39966">
    <property type="entry name" value="BLL2471 PROTEIN-RELATED"/>
    <property type="match status" value="1"/>
</dbReference>
<dbReference type="Pfam" id="PF01814">
    <property type="entry name" value="Hemerythrin"/>
    <property type="match status" value="1"/>
</dbReference>
<evidence type="ECO:0000313" key="3">
    <source>
        <dbReference type="Proteomes" id="UP000009311"/>
    </source>
</evidence>
<keyword evidence="3" id="KW-1185">Reference proteome</keyword>
<evidence type="ECO:0000259" key="1">
    <source>
        <dbReference type="PROSITE" id="PS50113"/>
    </source>
</evidence>
<dbReference type="InterPro" id="IPR035965">
    <property type="entry name" value="PAS-like_dom_sf"/>
</dbReference>
<dbReference type="EMBL" id="CAKD01000022">
    <property type="protein sequence ID" value="CCI85495.1"/>
    <property type="molecule type" value="Genomic_DNA"/>
</dbReference>
<proteinExistence type="predicted"/>
<dbReference type="PATRIC" id="fig|1423790.3.peg.1459"/>
<dbReference type="Gene3D" id="1.20.120.520">
    <property type="entry name" value="nmb1532 protein domain like"/>
    <property type="match status" value="1"/>
</dbReference>
<dbReference type="Pfam" id="PF13596">
    <property type="entry name" value="PAS_10"/>
    <property type="match status" value="1"/>
</dbReference>
<dbReference type="PROSITE" id="PS50113">
    <property type="entry name" value="PAC"/>
    <property type="match status" value="1"/>
</dbReference>
<dbReference type="PANTHER" id="PTHR39966:SF3">
    <property type="entry name" value="DUF438 DOMAIN-CONTAINING PROTEIN"/>
    <property type="match status" value="1"/>
</dbReference>
<dbReference type="SUPFAM" id="SSF55785">
    <property type="entry name" value="PYP-like sensor domain (PAS domain)"/>
    <property type="match status" value="1"/>
</dbReference>
<dbReference type="InterPro" id="IPR007380">
    <property type="entry name" value="DUF438"/>
</dbReference>
<dbReference type="AlphaFoldDB" id="I7JYF4"/>
<reference evidence="2 3" key="1">
    <citation type="submission" date="2012-06" db="EMBL/GenBank/DDBJ databases">
        <title>Draft Genome Sequence of Lactobacillus pasteurii CRBIP 24.76T.</title>
        <authorList>
            <person name="Cousin S."/>
            <person name="Bouchier C."/>
            <person name="Loux V."/>
            <person name="Ma L."/>
            <person name="Creno S."/>
            <person name="Bizet C."/>
            <person name="Clermont D."/>
        </authorList>
    </citation>
    <scope>NUCLEOTIDE SEQUENCE [LARGE SCALE GENOMIC DNA]</scope>
    <source>
        <strain evidence="3">CRBIP 24.76T</strain>
    </source>
</reference>
<accession>I7JYF4</accession>
<dbReference type="GO" id="GO:0005886">
    <property type="term" value="C:plasma membrane"/>
    <property type="evidence" value="ECO:0007669"/>
    <property type="project" value="TreeGrafter"/>
</dbReference>
<sequence length="403" mass="46312">MTKAELAKERQDAIVKILNFIQDGGDLATAKEMFQKSFDQVDVAEITQAERQLIAGGLDPAKIQYLCNVHVDLFRDQIKEEKDNPDFDQPGHPVHTFKLENLVLKSLVNDYLLPKLEKWQANHDPALLADLRQGLADLNTVHKHYLRKEVSIFPLMNKYGITAPPQVMWGVDDDIRALIKQAIELSKDLVDEEKFVQAVKEAGHEVVEMIFKEEEIMLPMLDKVANEQDWYNVKQEEGQIGYSLLKQKPMNWKPKQVQASPAVELTNMASLFINFKEGSLNIKQLSAILDMLPFALTFVDENDRVAYFGGGASIYPHSKNALGNSVFYCHTAKSRPVIERIFKEFHTGQRDKYEFWFTPKKMGRFLYLRYYAVRDEEGKYLGCLEVAQDITDIRNLPAEKRNL</sequence>
<dbReference type="eggNOG" id="COG2461">
    <property type="taxonomic scope" value="Bacteria"/>
</dbReference>
<evidence type="ECO:0000313" key="2">
    <source>
        <dbReference type="EMBL" id="CCI85495.1"/>
    </source>
</evidence>
<comment type="caution">
    <text evidence="2">The sequence shown here is derived from an EMBL/GenBank/DDBJ whole genome shotgun (WGS) entry which is preliminary data.</text>
</comment>
<dbReference type="Proteomes" id="UP000009311">
    <property type="component" value="Unassembled WGS sequence"/>
</dbReference>